<evidence type="ECO:0000256" key="1">
    <source>
        <dbReference type="PROSITE-ProRule" id="PRU00047"/>
    </source>
</evidence>
<keyword evidence="1" id="KW-0479">Metal-binding</keyword>
<dbReference type="PROSITE" id="PS50994">
    <property type="entry name" value="INTEGRASE"/>
    <property type="match status" value="1"/>
</dbReference>
<dbReference type="InterPro" id="IPR039537">
    <property type="entry name" value="Retrotran_Ty1/copia-like"/>
</dbReference>
<reference evidence="5" key="1">
    <citation type="journal article" date="2019" name="Sci. Rep.">
        <title>Draft genome of Tanacetum cinerariifolium, the natural source of mosquito coil.</title>
        <authorList>
            <person name="Yamashiro T."/>
            <person name="Shiraishi A."/>
            <person name="Satake H."/>
            <person name="Nakayama K."/>
        </authorList>
    </citation>
    <scope>NUCLEOTIDE SEQUENCE</scope>
</reference>
<feature type="compositionally biased region" description="Basic and acidic residues" evidence="2">
    <location>
        <begin position="445"/>
        <end position="479"/>
    </location>
</feature>
<accession>A0A699I4W4</accession>
<evidence type="ECO:0000313" key="5">
    <source>
        <dbReference type="EMBL" id="GEZ28750.1"/>
    </source>
</evidence>
<organism evidence="5">
    <name type="scientific">Tanacetum cinerariifolium</name>
    <name type="common">Dalmatian daisy</name>
    <name type="synonym">Chrysanthemum cinerariifolium</name>
    <dbReference type="NCBI Taxonomy" id="118510"/>
    <lineage>
        <taxon>Eukaryota</taxon>
        <taxon>Viridiplantae</taxon>
        <taxon>Streptophyta</taxon>
        <taxon>Embryophyta</taxon>
        <taxon>Tracheophyta</taxon>
        <taxon>Spermatophyta</taxon>
        <taxon>Magnoliopsida</taxon>
        <taxon>eudicotyledons</taxon>
        <taxon>Gunneridae</taxon>
        <taxon>Pentapetalae</taxon>
        <taxon>asterids</taxon>
        <taxon>campanulids</taxon>
        <taxon>Asterales</taxon>
        <taxon>Asteraceae</taxon>
        <taxon>Asteroideae</taxon>
        <taxon>Anthemideae</taxon>
        <taxon>Anthemidinae</taxon>
        <taxon>Tanacetum</taxon>
    </lineage>
</organism>
<keyword evidence="1" id="KW-0863">Zinc-finger</keyword>
<feature type="region of interest" description="Disordered" evidence="2">
    <location>
        <begin position="113"/>
        <end position="132"/>
    </location>
</feature>
<keyword evidence="1" id="KW-0862">Zinc</keyword>
<dbReference type="Gene3D" id="3.30.420.10">
    <property type="entry name" value="Ribonuclease H-like superfamily/Ribonuclease H"/>
    <property type="match status" value="1"/>
</dbReference>
<comment type="caution">
    <text evidence="5">The sequence shown here is derived from an EMBL/GenBank/DDBJ whole genome shotgun (WGS) entry which is preliminary data.</text>
</comment>
<evidence type="ECO:0000259" key="4">
    <source>
        <dbReference type="PROSITE" id="PS50994"/>
    </source>
</evidence>
<dbReference type="Gene3D" id="4.10.60.10">
    <property type="entry name" value="Zinc finger, CCHC-type"/>
    <property type="match status" value="1"/>
</dbReference>
<dbReference type="InterPro" id="IPR036875">
    <property type="entry name" value="Znf_CCHC_sf"/>
</dbReference>
<evidence type="ECO:0000259" key="3">
    <source>
        <dbReference type="PROSITE" id="PS50158"/>
    </source>
</evidence>
<sequence>MPITTVEEKAQRRLEVKARSTLMMGIPNKHQLKFNSIKDAKQLLEAVEKRFDDMEEMDLRWQMAMLTMRAIRSLKRTGKKLTVNGNKKIGFNKSNVECYNCYKRGHFARECRASRNQNNKHKESSRRSVHVKTPNSTTLVSYDGLGGYDWSDQEEKWPNYALMAFTSSSSDSKIVDNCKKRLGYENYNVVSPPYIRNFMPPTHDLSFTGLDEFVNLPVAENVKTKSSKEETKIQVSDGLGPQKKLIFLPNVHGNLQMDLHDQGVIDSGCSRHMTGNMSYITDYEEIDGGYVAFKGNPKGGKIKRKCTIKTDDYSRFTWVFFLATKDKTRGILKSFITRIKNLVDHKVKVIRCDNGTEFKNREMNQFCEIKGILRQFRIARTPQQNRVTERRNKTLIEAAKITFWVEAVNTVCYVQNRVFVVKPHNKTPYELFHGTHYNGFADPNSSHDDGFKPSSDDEKKVDEDPRKEIECSDQEKEDNVNDTNNVNTVSSTVNAFCRYNSK</sequence>
<dbReference type="InterPro" id="IPR001584">
    <property type="entry name" value="Integrase_cat-core"/>
</dbReference>
<dbReference type="PANTHER" id="PTHR42648:SF32">
    <property type="entry name" value="RIBONUCLEASE H-LIKE DOMAIN, GAG-PRE-INTEGRASE DOMAIN PROTEIN-RELATED"/>
    <property type="match status" value="1"/>
</dbReference>
<dbReference type="SMART" id="SM00343">
    <property type="entry name" value="ZnF_C2HC"/>
    <property type="match status" value="1"/>
</dbReference>
<dbReference type="PROSITE" id="PS50158">
    <property type="entry name" value="ZF_CCHC"/>
    <property type="match status" value="1"/>
</dbReference>
<name>A0A699I4W4_TANCI</name>
<protein>
    <submittedName>
        <fullName evidence="5">Putative ribonuclease H-like domain-containing protein</fullName>
    </submittedName>
</protein>
<feature type="domain" description="Integrase catalytic" evidence="4">
    <location>
        <begin position="271"/>
        <end position="436"/>
    </location>
</feature>
<gene>
    <name evidence="5" type="ORF">Tci_500723</name>
</gene>
<dbReference type="InterPro" id="IPR036397">
    <property type="entry name" value="RNaseH_sf"/>
</dbReference>
<dbReference type="SUPFAM" id="SSF53098">
    <property type="entry name" value="Ribonuclease H-like"/>
    <property type="match status" value="1"/>
</dbReference>
<dbReference type="AlphaFoldDB" id="A0A699I4W4"/>
<dbReference type="Pfam" id="PF00665">
    <property type="entry name" value="rve"/>
    <property type="match status" value="1"/>
</dbReference>
<proteinExistence type="predicted"/>
<dbReference type="PANTHER" id="PTHR42648">
    <property type="entry name" value="TRANSPOSASE, PUTATIVE-RELATED"/>
    <property type="match status" value="1"/>
</dbReference>
<dbReference type="GO" id="GO:0006508">
    <property type="term" value="P:proteolysis"/>
    <property type="evidence" value="ECO:0007669"/>
    <property type="project" value="UniProtKB-KW"/>
</dbReference>
<feature type="region of interest" description="Disordered" evidence="2">
    <location>
        <begin position="443"/>
        <end position="487"/>
    </location>
</feature>
<dbReference type="GO" id="GO:0008270">
    <property type="term" value="F:zinc ion binding"/>
    <property type="evidence" value="ECO:0007669"/>
    <property type="project" value="UniProtKB-KW"/>
</dbReference>
<dbReference type="GO" id="GO:0003676">
    <property type="term" value="F:nucleic acid binding"/>
    <property type="evidence" value="ECO:0007669"/>
    <property type="project" value="InterPro"/>
</dbReference>
<dbReference type="GO" id="GO:0015074">
    <property type="term" value="P:DNA integration"/>
    <property type="evidence" value="ECO:0007669"/>
    <property type="project" value="InterPro"/>
</dbReference>
<evidence type="ECO:0000256" key="2">
    <source>
        <dbReference type="SAM" id="MobiDB-lite"/>
    </source>
</evidence>
<dbReference type="Pfam" id="PF00098">
    <property type="entry name" value="zf-CCHC"/>
    <property type="match status" value="1"/>
</dbReference>
<dbReference type="SUPFAM" id="SSF57756">
    <property type="entry name" value="Retrovirus zinc finger-like domains"/>
    <property type="match status" value="1"/>
</dbReference>
<dbReference type="InterPro" id="IPR012337">
    <property type="entry name" value="RNaseH-like_sf"/>
</dbReference>
<feature type="domain" description="CCHC-type" evidence="3">
    <location>
        <begin position="98"/>
        <end position="112"/>
    </location>
</feature>
<dbReference type="EMBL" id="BKCJ010261305">
    <property type="protein sequence ID" value="GEZ28750.1"/>
    <property type="molecule type" value="Genomic_DNA"/>
</dbReference>
<dbReference type="GO" id="GO:0008233">
    <property type="term" value="F:peptidase activity"/>
    <property type="evidence" value="ECO:0007669"/>
    <property type="project" value="UniProtKB-KW"/>
</dbReference>
<dbReference type="InterPro" id="IPR001878">
    <property type="entry name" value="Znf_CCHC"/>
</dbReference>